<evidence type="ECO:0000313" key="2">
    <source>
        <dbReference type="Proteomes" id="UP000838763"/>
    </source>
</evidence>
<gene>
    <name evidence="1" type="ORF">PPNO1_LOCUS9309</name>
</gene>
<dbReference type="EMBL" id="CALLCH030000020">
    <property type="protein sequence ID" value="CAI4219762.1"/>
    <property type="molecule type" value="Genomic_DNA"/>
</dbReference>
<comment type="caution">
    <text evidence="1">The sequence shown here is derived from an EMBL/GenBank/DDBJ whole genome shotgun (WGS) entry which is preliminary data.</text>
</comment>
<dbReference type="Proteomes" id="UP000838763">
    <property type="component" value="Unassembled WGS sequence"/>
</dbReference>
<dbReference type="OrthoDB" id="4653208at2759"/>
<keyword evidence="2" id="KW-1185">Reference proteome</keyword>
<proteinExistence type="predicted"/>
<organism evidence="1 2">
    <name type="scientific">Parascedosporium putredinis</name>
    <dbReference type="NCBI Taxonomy" id="1442378"/>
    <lineage>
        <taxon>Eukaryota</taxon>
        <taxon>Fungi</taxon>
        <taxon>Dikarya</taxon>
        <taxon>Ascomycota</taxon>
        <taxon>Pezizomycotina</taxon>
        <taxon>Sordariomycetes</taxon>
        <taxon>Hypocreomycetidae</taxon>
        <taxon>Microascales</taxon>
        <taxon>Microascaceae</taxon>
        <taxon>Parascedosporium</taxon>
    </lineage>
</organism>
<evidence type="ECO:0000313" key="1">
    <source>
        <dbReference type="EMBL" id="CAI4219762.1"/>
    </source>
</evidence>
<name>A0A9P1MFV9_9PEZI</name>
<accession>A0A9P1MFV9</accession>
<protein>
    <submittedName>
        <fullName evidence="1">Uncharacterized protein</fullName>
    </submittedName>
</protein>
<sequence length="218" mass="23622">MATTSQSQEQDEDYPRYMVAGTLSMASQYVQSHYPRLSANLPDQPCTIAAVLHECAKAVEGATIPFAMPANPNRLPKPISQERLHAIQDKVLKETANQDQLPHVLLPVGSKSNLPTVTCSFILKALNWELGMAQENFHNVPALWDSGAGVVCVTDDVLSRGFKAHLQDDKHDASRVTASKGPRIQISCLVEFSNLTMVQFDTAALVIPAGSAPNGWSG</sequence>
<dbReference type="AlphaFoldDB" id="A0A9P1MFV9"/>
<reference evidence="1" key="1">
    <citation type="submission" date="2022-11" db="EMBL/GenBank/DDBJ databases">
        <authorList>
            <person name="Scott C."/>
            <person name="Bruce N."/>
        </authorList>
    </citation>
    <scope>NUCLEOTIDE SEQUENCE</scope>
</reference>